<keyword evidence="4 10" id="KW-0251">Elongation factor</keyword>
<dbReference type="Proteomes" id="UP000828236">
    <property type="component" value="Unassembled WGS sequence"/>
</dbReference>
<feature type="region of interest" description="Disordered" evidence="11">
    <location>
        <begin position="452"/>
        <end position="481"/>
    </location>
</feature>
<dbReference type="PRINTS" id="PR00315">
    <property type="entry name" value="ELONGATNFCT"/>
</dbReference>
<dbReference type="InterPro" id="IPR041709">
    <property type="entry name" value="EF-Tu_GTP-bd"/>
</dbReference>
<dbReference type="CDD" id="cd01884">
    <property type="entry name" value="EF_Tu"/>
    <property type="match status" value="1"/>
</dbReference>
<dbReference type="SUPFAM" id="SSF52540">
    <property type="entry name" value="P-loop containing nucleoside triphosphate hydrolases"/>
    <property type="match status" value="1"/>
</dbReference>
<comment type="subcellular location">
    <subcellularLocation>
        <location evidence="1">Mitochondrion</location>
    </subcellularLocation>
</comment>
<reference evidence="13" key="2">
    <citation type="submission" date="2020-06" db="EMBL/GenBank/DDBJ databases">
        <authorList>
            <person name="Ji K."/>
            <person name="Li J."/>
        </authorList>
    </citation>
    <scope>NUCLEOTIDE SEQUENCE</scope>
    <source>
        <strain evidence="13">JKM2019</strain>
        <tissue evidence="13">Whole body</tissue>
    </source>
</reference>
<keyword evidence="8 10" id="KW-0342">GTP-binding</keyword>
<organism evidence="14 15">
    <name type="scientific">Dermatophagoides farinae</name>
    <name type="common">American house dust mite</name>
    <dbReference type="NCBI Taxonomy" id="6954"/>
    <lineage>
        <taxon>Eukaryota</taxon>
        <taxon>Metazoa</taxon>
        <taxon>Ecdysozoa</taxon>
        <taxon>Arthropoda</taxon>
        <taxon>Chelicerata</taxon>
        <taxon>Arachnida</taxon>
        <taxon>Acari</taxon>
        <taxon>Acariformes</taxon>
        <taxon>Sarcoptiformes</taxon>
        <taxon>Astigmata</taxon>
        <taxon>Psoroptidia</taxon>
        <taxon>Analgoidea</taxon>
        <taxon>Pyroglyphidae</taxon>
        <taxon>Dermatophagoidinae</taxon>
        <taxon>Dermatophagoides</taxon>
    </lineage>
</organism>
<keyword evidence="5" id="KW-0648">Protein biosynthesis</keyword>
<accession>A0A922I609</accession>
<dbReference type="NCBIfam" id="NF009372">
    <property type="entry name" value="PRK12735.1"/>
    <property type="match status" value="1"/>
</dbReference>
<dbReference type="GO" id="GO:0005739">
    <property type="term" value="C:mitochondrion"/>
    <property type="evidence" value="ECO:0007669"/>
    <property type="project" value="UniProtKB-SubCell"/>
</dbReference>
<evidence type="ECO:0000313" key="13">
    <source>
        <dbReference type="EMBL" id="KAH7639460.1"/>
    </source>
</evidence>
<dbReference type="FunFam" id="2.40.30.10:FF:000001">
    <property type="entry name" value="Elongation factor Tu"/>
    <property type="match status" value="1"/>
</dbReference>
<dbReference type="Gene3D" id="3.40.50.300">
    <property type="entry name" value="P-loop containing nucleotide triphosphate hydrolases"/>
    <property type="match status" value="1"/>
</dbReference>
<dbReference type="PROSITE" id="PS00301">
    <property type="entry name" value="G_TR_1"/>
    <property type="match status" value="1"/>
</dbReference>
<dbReference type="PANTHER" id="PTHR43721:SF36">
    <property type="entry name" value="ELONGATION FACTOR TU, MITOCHONDRIAL"/>
    <property type="match status" value="1"/>
</dbReference>
<dbReference type="NCBIfam" id="TIGR00485">
    <property type="entry name" value="EF-Tu"/>
    <property type="match status" value="1"/>
</dbReference>
<dbReference type="PROSITE" id="PS51722">
    <property type="entry name" value="G_TR_2"/>
    <property type="match status" value="1"/>
</dbReference>
<proteinExistence type="inferred from homology"/>
<dbReference type="EMBL" id="SDOV01000007">
    <property type="protein sequence ID" value="KAH7639460.1"/>
    <property type="molecule type" value="Genomic_DNA"/>
</dbReference>
<keyword evidence="15" id="KW-1185">Reference proteome</keyword>
<dbReference type="Pfam" id="PF03143">
    <property type="entry name" value="GTP_EFTU_D3"/>
    <property type="match status" value="1"/>
</dbReference>
<dbReference type="InterPro" id="IPR004541">
    <property type="entry name" value="Transl_elong_EFTu/EF1A_bac/org"/>
</dbReference>
<reference evidence="13" key="3">
    <citation type="journal article" date="2021" name="World Allergy Organ. J.">
        <title>Chromosome-level assembly of Dermatophagoides farinae genome and transcriptome reveals two novel allergens Der f 37 and Der f 39.</title>
        <authorList>
            <person name="Chen J."/>
            <person name="Cai Z."/>
            <person name="Fan D."/>
            <person name="Hu J."/>
            <person name="Hou Y."/>
            <person name="He Y."/>
            <person name="Zhang Z."/>
            <person name="Zhao Z."/>
            <person name="Gao P."/>
            <person name="Hu W."/>
            <person name="Sun J."/>
            <person name="Li J."/>
            <person name="Ji K."/>
        </authorList>
    </citation>
    <scope>NUCLEOTIDE SEQUENCE</scope>
    <source>
        <strain evidence="13">JKM2019</strain>
    </source>
</reference>
<dbReference type="Pfam" id="PF00009">
    <property type="entry name" value="GTP_EFTU"/>
    <property type="match status" value="1"/>
</dbReference>
<evidence type="ECO:0000256" key="6">
    <source>
        <dbReference type="ARBA" id="ARBA00022946"/>
    </source>
</evidence>
<dbReference type="NCBIfam" id="NF000766">
    <property type="entry name" value="PRK00049.1"/>
    <property type="match status" value="1"/>
</dbReference>
<dbReference type="Gene3D" id="2.40.30.10">
    <property type="entry name" value="Translation factors"/>
    <property type="match status" value="2"/>
</dbReference>
<evidence type="ECO:0000256" key="7">
    <source>
        <dbReference type="ARBA" id="ARBA00023128"/>
    </source>
</evidence>
<name>A0A922I609_DERFA</name>
<dbReference type="GO" id="GO:0070125">
    <property type="term" value="P:mitochondrial translational elongation"/>
    <property type="evidence" value="ECO:0007669"/>
    <property type="project" value="TreeGrafter"/>
</dbReference>
<dbReference type="InterPro" id="IPR031157">
    <property type="entry name" value="G_TR_CS"/>
</dbReference>
<dbReference type="SUPFAM" id="SSF50447">
    <property type="entry name" value="Translation proteins"/>
    <property type="match status" value="1"/>
</dbReference>
<dbReference type="AlphaFoldDB" id="A0A922I609"/>
<evidence type="ECO:0000313" key="14">
    <source>
        <dbReference type="EMBL" id="KAH9521908.1"/>
    </source>
</evidence>
<comment type="function">
    <text evidence="10">This protein promotes the GTP-dependent binding of aminoacyl-tRNA to the A-site of ribosomes during protein biosynthesis.</text>
</comment>
<evidence type="ECO:0000256" key="11">
    <source>
        <dbReference type="SAM" id="MobiDB-lite"/>
    </source>
</evidence>
<dbReference type="InterPro" id="IPR004161">
    <property type="entry name" value="EFTu-like_2"/>
</dbReference>
<evidence type="ECO:0000256" key="10">
    <source>
        <dbReference type="RuleBase" id="RU000325"/>
    </source>
</evidence>
<keyword evidence="7" id="KW-0496">Mitochondrion</keyword>
<protein>
    <recommendedName>
        <fullName evidence="10">Elongation factor Tu</fullName>
    </recommendedName>
</protein>
<dbReference type="CDD" id="cd03706">
    <property type="entry name" value="mtEFTU_III"/>
    <property type="match status" value="1"/>
</dbReference>
<gene>
    <name evidence="14" type="ORF">DERF_005523</name>
    <name evidence="13" type="ORF">HUG17_3493</name>
</gene>
<dbReference type="Pfam" id="PF03144">
    <property type="entry name" value="GTP_EFTU_D2"/>
    <property type="match status" value="1"/>
</dbReference>
<comment type="catalytic activity">
    <reaction evidence="9">
        <text>GTP + H2O = GDP + phosphate + H(+)</text>
        <dbReference type="Rhea" id="RHEA:19669"/>
        <dbReference type="ChEBI" id="CHEBI:15377"/>
        <dbReference type="ChEBI" id="CHEBI:15378"/>
        <dbReference type="ChEBI" id="CHEBI:37565"/>
        <dbReference type="ChEBI" id="CHEBI:43474"/>
        <dbReference type="ChEBI" id="CHEBI:58189"/>
        <dbReference type="EC" id="3.6.5.3"/>
    </reaction>
    <physiologicalReaction direction="left-to-right" evidence="9">
        <dbReference type="Rhea" id="RHEA:19670"/>
    </physiologicalReaction>
</comment>
<dbReference type="Proteomes" id="UP000790347">
    <property type="component" value="Unassembled WGS sequence"/>
</dbReference>
<dbReference type="SUPFAM" id="SSF50465">
    <property type="entry name" value="EF-Tu/eEF-1alpha/eIF2-gamma C-terminal domain"/>
    <property type="match status" value="1"/>
</dbReference>
<dbReference type="InterPro" id="IPR009000">
    <property type="entry name" value="Transl_B-barrel_sf"/>
</dbReference>
<dbReference type="NCBIfam" id="NF009373">
    <property type="entry name" value="PRK12736.1"/>
    <property type="match status" value="1"/>
</dbReference>
<dbReference type="NCBIfam" id="TIGR00231">
    <property type="entry name" value="small_GTP"/>
    <property type="match status" value="1"/>
</dbReference>
<evidence type="ECO:0000256" key="9">
    <source>
        <dbReference type="ARBA" id="ARBA00051990"/>
    </source>
</evidence>
<dbReference type="CDD" id="cd03697">
    <property type="entry name" value="EFTU_II"/>
    <property type="match status" value="1"/>
</dbReference>
<evidence type="ECO:0000256" key="1">
    <source>
        <dbReference type="ARBA" id="ARBA00004173"/>
    </source>
</evidence>
<dbReference type="InterPro" id="IPR033720">
    <property type="entry name" value="EFTU_2"/>
</dbReference>
<dbReference type="InterPro" id="IPR000795">
    <property type="entry name" value="T_Tr_GTP-bd_dom"/>
</dbReference>
<dbReference type="InterPro" id="IPR005225">
    <property type="entry name" value="Small_GTP-bd"/>
</dbReference>
<comment type="similarity">
    <text evidence="2 10">Belongs to the TRAFAC class translation factor GTPase superfamily. Classic translation factor GTPase family. EF-Tu/EF-1A subfamily.</text>
</comment>
<dbReference type="GO" id="GO:0003924">
    <property type="term" value="F:GTPase activity"/>
    <property type="evidence" value="ECO:0007669"/>
    <property type="project" value="UniProtKB-UniRule"/>
</dbReference>
<dbReference type="InterPro" id="IPR050055">
    <property type="entry name" value="EF-Tu_GTPase"/>
</dbReference>
<sequence length="481" mass="53748">MSILILTRIFNGAGISAATSSLGRNRLAVFNGAQLNLIRSLSVPPPPGPGGAKVFKRDKPHMNIGTIGHVDHGKTTLTSAITKILAKHKLAKVKEYDEIDNAPEEKKRGITINTAHVEYETKKRHYAHMDCPGHADYIKNMITGANQMEGAILVVAATDGVMPQTREHLTLAKQIGIENIIVYINKVDAADTEMVELVEMEIRELLTELGYDGDNVNFVQGSALAAMEDKKPEIGEQSIEKLMQMVDEVFPDPIREVDKPFLLPVEHVYSIQGRGTVVTGRLEKGVIKKNTECEIIGYGRHHKSVITGIEMFKKILNESQAGDNLGALLRGIKRDQVRRGMAVVKPGEYRAVDHVETQIYMLKKEEGGKNLPFLSMLRGHCFCRTWDCAAELNIVGKDMIMPGEDAKVILKILRPMVMEKGSRFTIRDQKQTIMTGVVTDLLTDLTPEERAKLEKGRTKKEREEMEKRMKEIEEGFAEKEK</sequence>
<keyword evidence="3 10" id="KW-0547">Nucleotide-binding</keyword>
<feature type="domain" description="Tr-type G" evidence="12">
    <location>
        <begin position="59"/>
        <end position="254"/>
    </location>
</feature>
<dbReference type="InterPro" id="IPR004160">
    <property type="entry name" value="Transl_elong_EFTu/EF1A_C"/>
</dbReference>
<dbReference type="FunFam" id="3.40.50.300:FF:000003">
    <property type="entry name" value="Elongation factor Tu"/>
    <property type="match status" value="1"/>
</dbReference>
<evidence type="ECO:0000256" key="4">
    <source>
        <dbReference type="ARBA" id="ARBA00022768"/>
    </source>
</evidence>
<evidence type="ECO:0000256" key="8">
    <source>
        <dbReference type="ARBA" id="ARBA00023134"/>
    </source>
</evidence>
<dbReference type="EMBL" id="ASGP02000002">
    <property type="protein sequence ID" value="KAH9521908.1"/>
    <property type="molecule type" value="Genomic_DNA"/>
</dbReference>
<reference evidence="14" key="4">
    <citation type="journal article" date="2022" name="Res Sq">
        <title>Comparative Genomics Reveals Insights into the Divergent Evolution of Astigmatic Mites and Household Pest Adaptations.</title>
        <authorList>
            <person name="Xiong Q."/>
            <person name="Wan A.T.-Y."/>
            <person name="Liu X.-Y."/>
            <person name="Fung C.S.-H."/>
            <person name="Xiao X."/>
            <person name="Malainual N."/>
            <person name="Hou J."/>
            <person name="Wang L."/>
            <person name="Wang M."/>
            <person name="Yang K."/>
            <person name="Cui Y."/>
            <person name="Leung E."/>
            <person name="Nong W."/>
            <person name="Shin S.-K."/>
            <person name="Au S."/>
            <person name="Jeong K.Y."/>
            <person name="Chew F.T."/>
            <person name="Hui J."/>
            <person name="Leung T.F."/>
            <person name="Tungtrongchitr A."/>
            <person name="Zhong N."/>
            <person name="Liu Z."/>
            <person name="Tsui S."/>
        </authorList>
    </citation>
    <scope>NUCLEOTIDE SEQUENCE</scope>
    <source>
        <strain evidence="14">Derf</strain>
        <tissue evidence="14">Whole organism</tissue>
    </source>
</reference>
<comment type="caution">
    <text evidence="14">The sequence shown here is derived from an EMBL/GenBank/DDBJ whole genome shotgun (WGS) entry which is preliminary data.</text>
</comment>
<reference evidence="14" key="1">
    <citation type="submission" date="2013-05" db="EMBL/GenBank/DDBJ databases">
        <authorList>
            <person name="Yim A.K.Y."/>
            <person name="Chan T.F."/>
            <person name="Ji K.M."/>
            <person name="Liu X.Y."/>
            <person name="Zhou J.W."/>
            <person name="Li R.Q."/>
            <person name="Yang K.Y."/>
            <person name="Li J."/>
            <person name="Li M."/>
            <person name="Law P.T.W."/>
            <person name="Wu Y.L."/>
            <person name="Cai Z.L."/>
            <person name="Qin H."/>
            <person name="Bao Y."/>
            <person name="Leung R.K.K."/>
            <person name="Ng P.K.S."/>
            <person name="Zou J."/>
            <person name="Zhong X.J."/>
            <person name="Ran P.X."/>
            <person name="Zhong N.S."/>
            <person name="Liu Z.G."/>
            <person name="Tsui S.K.W."/>
        </authorList>
    </citation>
    <scope>NUCLEOTIDE SEQUENCE</scope>
    <source>
        <strain evidence="14">Derf</strain>
        <tissue evidence="14">Whole organism</tissue>
    </source>
</reference>
<dbReference type="InterPro" id="IPR027417">
    <property type="entry name" value="P-loop_NTPase"/>
</dbReference>
<evidence type="ECO:0000256" key="3">
    <source>
        <dbReference type="ARBA" id="ARBA00022741"/>
    </source>
</evidence>
<evidence type="ECO:0000259" key="12">
    <source>
        <dbReference type="PROSITE" id="PS51722"/>
    </source>
</evidence>
<dbReference type="PANTHER" id="PTHR43721">
    <property type="entry name" value="ELONGATION FACTOR TU-RELATED"/>
    <property type="match status" value="1"/>
</dbReference>
<dbReference type="GO" id="GO:0003746">
    <property type="term" value="F:translation elongation factor activity"/>
    <property type="evidence" value="ECO:0007669"/>
    <property type="project" value="UniProtKB-UniRule"/>
</dbReference>
<dbReference type="OrthoDB" id="2067at2759"/>
<evidence type="ECO:0000256" key="2">
    <source>
        <dbReference type="ARBA" id="ARBA00007249"/>
    </source>
</evidence>
<evidence type="ECO:0000313" key="15">
    <source>
        <dbReference type="Proteomes" id="UP000790347"/>
    </source>
</evidence>
<dbReference type="GO" id="GO:0005525">
    <property type="term" value="F:GTP binding"/>
    <property type="evidence" value="ECO:0007669"/>
    <property type="project" value="UniProtKB-UniRule"/>
</dbReference>
<evidence type="ECO:0000256" key="5">
    <source>
        <dbReference type="ARBA" id="ARBA00022917"/>
    </source>
</evidence>
<dbReference type="InterPro" id="IPR009001">
    <property type="entry name" value="Transl_elong_EF1A/Init_IF2_C"/>
</dbReference>
<keyword evidence="6" id="KW-0809">Transit peptide</keyword>